<evidence type="ECO:0000256" key="6">
    <source>
        <dbReference type="ARBA" id="ARBA00022989"/>
    </source>
</evidence>
<evidence type="ECO:0000256" key="1">
    <source>
        <dbReference type="ARBA" id="ARBA00004272"/>
    </source>
</evidence>
<dbReference type="GO" id="GO:0060271">
    <property type="term" value="P:cilium assembly"/>
    <property type="evidence" value="ECO:0007669"/>
    <property type="project" value="TreeGrafter"/>
</dbReference>
<evidence type="ECO:0000256" key="4">
    <source>
        <dbReference type="ARBA" id="ARBA00022475"/>
    </source>
</evidence>
<dbReference type="InterPro" id="IPR019306">
    <property type="entry name" value="TMEM231"/>
</dbReference>
<keyword evidence="9" id="KW-0325">Glycoprotein</keyword>
<evidence type="ECO:0000256" key="7">
    <source>
        <dbReference type="ARBA" id="ARBA00023069"/>
    </source>
</evidence>
<protein>
    <recommendedName>
        <fullName evidence="3">Transmembrane protein 231</fullName>
    </recommendedName>
</protein>
<dbReference type="PANTHER" id="PTHR14605:SF1">
    <property type="entry name" value="TRANSMEMBRANE PROTEIN 231"/>
    <property type="match status" value="1"/>
</dbReference>
<dbReference type="GO" id="GO:0060170">
    <property type="term" value="C:ciliary membrane"/>
    <property type="evidence" value="ECO:0007669"/>
    <property type="project" value="UniProtKB-SubCell"/>
</dbReference>
<evidence type="ECO:0000256" key="8">
    <source>
        <dbReference type="ARBA" id="ARBA00023136"/>
    </source>
</evidence>
<dbReference type="GO" id="GO:0035869">
    <property type="term" value="C:ciliary transition zone"/>
    <property type="evidence" value="ECO:0007669"/>
    <property type="project" value="TreeGrafter"/>
</dbReference>
<sequence>MSRDDGVVHEEIIVRKYHGASPWAHLFHTLIYVTTLVLPLIIAFLTQGFWRKVELYREQPIVDFDGKSIMLIRGSRENEYVVWSSFHALNEAVESHLSVPLIEKQKFDWDDDGRVDKISIYAEFANVQFPVHSVVWVILLQYRLDQHFLVEVGALVIL</sequence>
<evidence type="ECO:0000256" key="3">
    <source>
        <dbReference type="ARBA" id="ARBA00015087"/>
    </source>
</evidence>
<evidence type="ECO:0000256" key="12">
    <source>
        <dbReference type="SAM" id="Phobius"/>
    </source>
</evidence>
<reference evidence="14" key="1">
    <citation type="submission" date="2016-11" db="UniProtKB">
        <authorList>
            <consortium name="WormBaseParasite"/>
        </authorList>
    </citation>
    <scope>IDENTIFICATION</scope>
</reference>
<comment type="similarity">
    <text evidence="2">Belongs to the TMEM231 family.</text>
</comment>
<evidence type="ECO:0000256" key="2">
    <source>
        <dbReference type="ARBA" id="ARBA00009082"/>
    </source>
</evidence>
<comment type="function">
    <text evidence="11">Transmembrane component of the tectonic-like complex, a complex localized at the transition zone of primary cilia and acting as a barrier that prevents diffusion of transmembrane proteins between the cilia and plasma membranes. Required for ciliogenesis and sonic hedgehog/SHH signaling.</text>
</comment>
<keyword evidence="4" id="KW-1003">Cell membrane</keyword>
<evidence type="ECO:0000313" key="14">
    <source>
        <dbReference type="WBParaSite" id="L893_g34099.t1"/>
    </source>
</evidence>
<evidence type="ECO:0000256" key="5">
    <source>
        <dbReference type="ARBA" id="ARBA00022692"/>
    </source>
</evidence>
<keyword evidence="8 12" id="KW-0472">Membrane</keyword>
<dbReference type="WBParaSite" id="L893_g34099.t1">
    <property type="protein sequence ID" value="L893_g34099.t1"/>
    <property type="gene ID" value="L893_g34099"/>
</dbReference>
<evidence type="ECO:0000256" key="10">
    <source>
        <dbReference type="ARBA" id="ARBA00023273"/>
    </source>
</evidence>
<evidence type="ECO:0000256" key="9">
    <source>
        <dbReference type="ARBA" id="ARBA00023180"/>
    </source>
</evidence>
<accession>A0A1I8A9P5</accession>
<evidence type="ECO:0000313" key="13">
    <source>
        <dbReference type="Proteomes" id="UP000095287"/>
    </source>
</evidence>
<evidence type="ECO:0000256" key="11">
    <source>
        <dbReference type="ARBA" id="ARBA00024803"/>
    </source>
</evidence>
<dbReference type="Pfam" id="PF10149">
    <property type="entry name" value="TM231"/>
    <property type="match status" value="1"/>
</dbReference>
<keyword evidence="13" id="KW-1185">Reference proteome</keyword>
<name>A0A1I8A9P5_9BILA</name>
<organism evidence="13 14">
    <name type="scientific">Steinernema glaseri</name>
    <dbReference type="NCBI Taxonomy" id="37863"/>
    <lineage>
        <taxon>Eukaryota</taxon>
        <taxon>Metazoa</taxon>
        <taxon>Ecdysozoa</taxon>
        <taxon>Nematoda</taxon>
        <taxon>Chromadorea</taxon>
        <taxon>Rhabditida</taxon>
        <taxon>Tylenchina</taxon>
        <taxon>Panagrolaimomorpha</taxon>
        <taxon>Strongyloidoidea</taxon>
        <taxon>Steinernematidae</taxon>
        <taxon>Steinernema</taxon>
    </lineage>
</organism>
<keyword evidence="6 12" id="KW-1133">Transmembrane helix</keyword>
<dbReference type="GO" id="GO:0032880">
    <property type="term" value="P:regulation of protein localization"/>
    <property type="evidence" value="ECO:0007669"/>
    <property type="project" value="TreeGrafter"/>
</dbReference>
<proteinExistence type="inferred from homology"/>
<dbReference type="Proteomes" id="UP000095287">
    <property type="component" value="Unplaced"/>
</dbReference>
<keyword evidence="7" id="KW-0969">Cilium</keyword>
<dbReference type="PANTHER" id="PTHR14605">
    <property type="entry name" value="CHST5 PROTEIN"/>
    <property type="match status" value="1"/>
</dbReference>
<keyword evidence="10" id="KW-0966">Cell projection</keyword>
<keyword evidence="5 12" id="KW-0812">Transmembrane</keyword>
<dbReference type="AlphaFoldDB" id="A0A1I8A9P5"/>
<feature type="transmembrane region" description="Helical" evidence="12">
    <location>
        <begin position="30"/>
        <end position="50"/>
    </location>
</feature>
<comment type="subcellular location">
    <subcellularLocation>
        <location evidence="1">Cell projection</location>
        <location evidence="1">Cilium membrane</location>
        <topology evidence="1">Multi-pass membrane protein</topology>
    </subcellularLocation>
</comment>